<sequence>MHATKEFNKKGFFKQFLLGLRISKSFTTNPISIEQRKNSIKLSSDLAMAFARGRTHWTRALISKLGGKEENTTMLKGIMGRRYGILMAIYSYPLPHQKVQRGKKIVRSYRFCSGANKRRALKGSCNRVSPSIVARNLVNRRTKVLKRLVPGGELLNGSSLLSETLDYVISLKAQVDMMKSLWKATQISSSRNVELDPSASCQGRKLLMLANSKDEFQLFKKS</sequence>
<organism evidence="6 7">
    <name type="scientific">Carex littledalei</name>
    <dbReference type="NCBI Taxonomy" id="544730"/>
    <lineage>
        <taxon>Eukaryota</taxon>
        <taxon>Viridiplantae</taxon>
        <taxon>Streptophyta</taxon>
        <taxon>Embryophyta</taxon>
        <taxon>Tracheophyta</taxon>
        <taxon>Spermatophyta</taxon>
        <taxon>Magnoliopsida</taxon>
        <taxon>Liliopsida</taxon>
        <taxon>Poales</taxon>
        <taxon>Cyperaceae</taxon>
        <taxon>Cyperoideae</taxon>
        <taxon>Cariceae</taxon>
        <taxon>Carex</taxon>
        <taxon>Carex subgen. Euthyceras</taxon>
    </lineage>
</organism>
<dbReference type="InterPro" id="IPR044549">
    <property type="entry name" value="bHLH_AtIBH1-like"/>
</dbReference>
<dbReference type="Proteomes" id="UP000623129">
    <property type="component" value="Unassembled WGS sequence"/>
</dbReference>
<dbReference type="GO" id="GO:0005634">
    <property type="term" value="C:nucleus"/>
    <property type="evidence" value="ECO:0007669"/>
    <property type="project" value="UniProtKB-SubCell"/>
</dbReference>
<evidence type="ECO:0000256" key="4">
    <source>
        <dbReference type="ARBA" id="ARBA00023242"/>
    </source>
</evidence>
<protein>
    <submittedName>
        <fullName evidence="6">Transcription factor IBH1</fullName>
    </submittedName>
</protein>
<accession>A0A833QFU8</accession>
<evidence type="ECO:0000256" key="2">
    <source>
        <dbReference type="ARBA" id="ARBA00023015"/>
    </source>
</evidence>
<evidence type="ECO:0000259" key="5">
    <source>
        <dbReference type="Pfam" id="PF26576"/>
    </source>
</evidence>
<dbReference type="PANTHER" id="PTHR33124:SF5">
    <property type="entry name" value="TRANSCRIPTION FACTOR IBH1-LIKE 1"/>
    <property type="match status" value="1"/>
</dbReference>
<dbReference type="CDD" id="cd11444">
    <property type="entry name" value="bHLH_AtIBH1_like"/>
    <property type="match status" value="1"/>
</dbReference>
<comment type="subcellular location">
    <subcellularLocation>
        <location evidence="1">Nucleus</location>
    </subcellularLocation>
</comment>
<dbReference type="GO" id="GO:0006355">
    <property type="term" value="P:regulation of DNA-templated transcription"/>
    <property type="evidence" value="ECO:0007669"/>
    <property type="project" value="InterPro"/>
</dbReference>
<keyword evidence="3" id="KW-0804">Transcription</keyword>
<dbReference type="Pfam" id="PF26576">
    <property type="entry name" value="IBH1_N"/>
    <property type="match status" value="1"/>
</dbReference>
<dbReference type="OrthoDB" id="1922093at2759"/>
<proteinExistence type="predicted"/>
<keyword evidence="2" id="KW-0805">Transcription regulation</keyword>
<evidence type="ECO:0000313" key="6">
    <source>
        <dbReference type="EMBL" id="KAF3325825.1"/>
    </source>
</evidence>
<keyword evidence="4" id="KW-0539">Nucleus</keyword>
<gene>
    <name evidence="6" type="ORF">FCM35_KLT08905</name>
</gene>
<comment type="caution">
    <text evidence="6">The sequence shown here is derived from an EMBL/GenBank/DDBJ whole genome shotgun (WGS) entry which is preliminary data.</text>
</comment>
<reference evidence="6" key="1">
    <citation type="submission" date="2020-01" db="EMBL/GenBank/DDBJ databases">
        <title>Genome sequence of Kobresia littledalei, the first chromosome-level genome in the family Cyperaceae.</title>
        <authorList>
            <person name="Qu G."/>
        </authorList>
    </citation>
    <scope>NUCLEOTIDE SEQUENCE</scope>
    <source>
        <strain evidence="6">C.B.Clarke</strain>
        <tissue evidence="6">Leaf</tissue>
    </source>
</reference>
<dbReference type="InterPro" id="IPR044660">
    <property type="entry name" value="IBH1-like"/>
</dbReference>
<evidence type="ECO:0000313" key="7">
    <source>
        <dbReference type="Proteomes" id="UP000623129"/>
    </source>
</evidence>
<dbReference type="EMBL" id="SWLB01000019">
    <property type="protein sequence ID" value="KAF3325825.1"/>
    <property type="molecule type" value="Genomic_DNA"/>
</dbReference>
<keyword evidence="7" id="KW-1185">Reference proteome</keyword>
<name>A0A833QFU8_9POAL</name>
<feature type="domain" description="IBH1-like N-terminal" evidence="5">
    <location>
        <begin position="10"/>
        <end position="65"/>
    </location>
</feature>
<evidence type="ECO:0000256" key="3">
    <source>
        <dbReference type="ARBA" id="ARBA00023163"/>
    </source>
</evidence>
<evidence type="ECO:0000256" key="1">
    <source>
        <dbReference type="ARBA" id="ARBA00004123"/>
    </source>
</evidence>
<dbReference type="AlphaFoldDB" id="A0A833QFU8"/>
<dbReference type="PANTHER" id="PTHR33124">
    <property type="entry name" value="TRANSCRIPTION FACTOR IBH1-LIKE 1"/>
    <property type="match status" value="1"/>
</dbReference>
<dbReference type="InterPro" id="IPR059002">
    <property type="entry name" value="IBH1_N"/>
</dbReference>